<dbReference type="VEuPathDB" id="FungiDB:SJAG_02345"/>
<dbReference type="InterPro" id="IPR023395">
    <property type="entry name" value="MCP_dom_sf"/>
</dbReference>
<dbReference type="HOGENOM" id="CLU_015166_16_4_1"/>
<name>B6K278_SCHJY</name>
<feature type="repeat" description="Solcar" evidence="9">
    <location>
        <begin position="169"/>
        <end position="254"/>
    </location>
</feature>
<dbReference type="PANTHER" id="PTHR45624:SF57">
    <property type="entry name" value="MITOCHONDRIAL SUBSTRATE CARRIER FAMILY PROTEIN L"/>
    <property type="match status" value="1"/>
</dbReference>
<evidence type="ECO:0000256" key="1">
    <source>
        <dbReference type="ARBA" id="ARBA00004225"/>
    </source>
</evidence>
<evidence type="ECO:0000256" key="8">
    <source>
        <dbReference type="ARBA" id="ARBA00023136"/>
    </source>
</evidence>
<comment type="subcellular location">
    <subcellularLocation>
        <location evidence="1">Mitochondrion membrane</location>
        <topology evidence="1">Multi-pass membrane protein</topology>
    </subcellularLocation>
</comment>
<keyword evidence="12" id="KW-1185">Reference proteome</keyword>
<keyword evidence="5" id="KW-0677">Repeat</keyword>
<dbReference type="PROSITE" id="PS50920">
    <property type="entry name" value="SOLCAR"/>
    <property type="match status" value="3"/>
</dbReference>
<dbReference type="eggNOG" id="KOG0758">
    <property type="taxonomic scope" value="Eukaryota"/>
</dbReference>
<dbReference type="AlphaFoldDB" id="B6K278"/>
<dbReference type="STRING" id="402676.B6K278"/>
<protein>
    <submittedName>
        <fullName evidence="11">Ornithine carrier protein</fullName>
    </submittedName>
</protein>
<dbReference type="InterPro" id="IPR018108">
    <property type="entry name" value="MCP_transmembrane"/>
</dbReference>
<dbReference type="RefSeq" id="XP_002173552.2">
    <property type="nucleotide sequence ID" value="XM_002173516.2"/>
</dbReference>
<comment type="similarity">
    <text evidence="2 10">Belongs to the mitochondrial carrier (TC 2.A.29) family.</text>
</comment>
<reference evidence="11 12" key="1">
    <citation type="journal article" date="2011" name="Science">
        <title>Comparative functional genomics of the fission yeasts.</title>
        <authorList>
            <person name="Rhind N."/>
            <person name="Chen Z."/>
            <person name="Yassour M."/>
            <person name="Thompson D.A."/>
            <person name="Haas B.J."/>
            <person name="Habib N."/>
            <person name="Wapinski I."/>
            <person name="Roy S."/>
            <person name="Lin M.F."/>
            <person name="Heiman D.I."/>
            <person name="Young S.K."/>
            <person name="Furuya K."/>
            <person name="Guo Y."/>
            <person name="Pidoux A."/>
            <person name="Chen H.M."/>
            <person name="Robbertse B."/>
            <person name="Goldberg J.M."/>
            <person name="Aoki K."/>
            <person name="Bayne E.H."/>
            <person name="Berlin A.M."/>
            <person name="Desjardins C.A."/>
            <person name="Dobbs E."/>
            <person name="Dukaj L."/>
            <person name="Fan L."/>
            <person name="FitzGerald M.G."/>
            <person name="French C."/>
            <person name="Gujja S."/>
            <person name="Hansen K."/>
            <person name="Keifenheim D."/>
            <person name="Levin J.Z."/>
            <person name="Mosher R.A."/>
            <person name="Mueller C.A."/>
            <person name="Pfiffner J."/>
            <person name="Priest M."/>
            <person name="Russ C."/>
            <person name="Smialowska A."/>
            <person name="Swoboda P."/>
            <person name="Sykes S.M."/>
            <person name="Vaughn M."/>
            <person name="Vengrova S."/>
            <person name="Yoder R."/>
            <person name="Zeng Q."/>
            <person name="Allshire R."/>
            <person name="Baulcombe D."/>
            <person name="Birren B.W."/>
            <person name="Brown W."/>
            <person name="Ekwall K."/>
            <person name="Kellis M."/>
            <person name="Leatherwood J."/>
            <person name="Levin H."/>
            <person name="Margalit H."/>
            <person name="Martienssen R."/>
            <person name="Nieduszynski C.A."/>
            <person name="Spatafora J.W."/>
            <person name="Friedman N."/>
            <person name="Dalgaard J.Z."/>
            <person name="Baumann P."/>
            <person name="Niki H."/>
            <person name="Regev A."/>
            <person name="Nusbaum C."/>
        </authorList>
    </citation>
    <scope>NUCLEOTIDE SEQUENCE [LARGE SCALE GENOMIC DNA]</scope>
    <source>
        <strain evidence="12">yFS275 / FY16936</strain>
    </source>
</reference>
<dbReference type="OrthoDB" id="193856at2759"/>
<evidence type="ECO:0000256" key="7">
    <source>
        <dbReference type="ARBA" id="ARBA00023128"/>
    </source>
</evidence>
<dbReference type="Pfam" id="PF00153">
    <property type="entry name" value="Mito_carr"/>
    <property type="match status" value="3"/>
</dbReference>
<dbReference type="EMBL" id="KE651166">
    <property type="protein sequence ID" value="EEB07259.2"/>
    <property type="molecule type" value="Genomic_DNA"/>
</dbReference>
<evidence type="ECO:0000256" key="10">
    <source>
        <dbReference type="RuleBase" id="RU000488"/>
    </source>
</evidence>
<proteinExistence type="inferred from homology"/>
<keyword evidence="3 10" id="KW-0813">Transport</keyword>
<feature type="repeat" description="Solcar" evidence="9">
    <location>
        <begin position="1"/>
        <end position="62"/>
    </location>
</feature>
<dbReference type="GO" id="GO:0000064">
    <property type="term" value="F:L-ornithine transmembrane transporter activity"/>
    <property type="evidence" value="ECO:0000318"/>
    <property type="project" value="GO_Central"/>
</dbReference>
<accession>B6K278</accession>
<dbReference type="InterPro" id="IPR050567">
    <property type="entry name" value="Mitochondrial_Carrier"/>
</dbReference>
<keyword evidence="8 9" id="KW-0472">Membrane</keyword>
<evidence type="ECO:0000256" key="5">
    <source>
        <dbReference type="ARBA" id="ARBA00022737"/>
    </source>
</evidence>
<dbReference type="SUPFAM" id="SSF103506">
    <property type="entry name" value="Mitochondrial carrier"/>
    <property type="match status" value="1"/>
</dbReference>
<dbReference type="JaponicusDB" id="SJAG_02345"/>
<evidence type="ECO:0000313" key="12">
    <source>
        <dbReference type="Proteomes" id="UP000001744"/>
    </source>
</evidence>
<dbReference type="Gene3D" id="1.50.40.10">
    <property type="entry name" value="Mitochondrial carrier domain"/>
    <property type="match status" value="1"/>
</dbReference>
<dbReference type="GeneID" id="7049990"/>
<gene>
    <name evidence="11" type="ORF">SJAG_02345</name>
</gene>
<evidence type="ECO:0000256" key="3">
    <source>
        <dbReference type="ARBA" id="ARBA00022448"/>
    </source>
</evidence>
<keyword evidence="7" id="KW-0496">Mitochondrion</keyword>
<feature type="repeat" description="Solcar" evidence="9">
    <location>
        <begin position="72"/>
        <end position="160"/>
    </location>
</feature>
<evidence type="ECO:0000256" key="2">
    <source>
        <dbReference type="ARBA" id="ARBA00006375"/>
    </source>
</evidence>
<evidence type="ECO:0000256" key="4">
    <source>
        <dbReference type="ARBA" id="ARBA00022692"/>
    </source>
</evidence>
<keyword evidence="4 9" id="KW-0812">Transmembrane</keyword>
<dbReference type="PANTHER" id="PTHR45624">
    <property type="entry name" value="MITOCHONDRIAL BASIC AMINO ACIDS TRANSPORTER-RELATED"/>
    <property type="match status" value="1"/>
</dbReference>
<dbReference type="GO" id="GO:0031966">
    <property type="term" value="C:mitochondrial membrane"/>
    <property type="evidence" value="ECO:0007669"/>
    <property type="project" value="UniProtKB-SubCell"/>
</dbReference>
<dbReference type="OMA" id="VYRESGW"/>
<keyword evidence="6" id="KW-1133">Transmembrane helix</keyword>
<evidence type="ECO:0000256" key="6">
    <source>
        <dbReference type="ARBA" id="ARBA00022989"/>
    </source>
</evidence>
<organism evidence="11 12">
    <name type="scientific">Schizosaccharomyces japonicus (strain yFS275 / FY16936)</name>
    <name type="common">Fission yeast</name>
    <dbReference type="NCBI Taxonomy" id="402676"/>
    <lineage>
        <taxon>Eukaryota</taxon>
        <taxon>Fungi</taxon>
        <taxon>Dikarya</taxon>
        <taxon>Ascomycota</taxon>
        <taxon>Taphrinomycotina</taxon>
        <taxon>Schizosaccharomycetes</taxon>
        <taxon>Schizosaccharomycetales</taxon>
        <taxon>Schizosaccharomycetaceae</taxon>
        <taxon>Schizosaccharomyces</taxon>
    </lineage>
</organism>
<dbReference type="Proteomes" id="UP000001744">
    <property type="component" value="Unassembled WGS sequence"/>
</dbReference>
<dbReference type="GO" id="GO:1990575">
    <property type="term" value="P:mitochondrial L-ornithine transmembrane transport"/>
    <property type="evidence" value="ECO:0000318"/>
    <property type="project" value="GO_Central"/>
</dbReference>
<evidence type="ECO:0000313" key="11">
    <source>
        <dbReference type="EMBL" id="EEB07259.2"/>
    </source>
</evidence>
<evidence type="ECO:0000256" key="9">
    <source>
        <dbReference type="PROSITE-ProRule" id="PRU00282"/>
    </source>
</evidence>
<sequence>MDTVKVRLQVNPERFNGLFRCIKETWVKEGIKGYYKGATPPLVGWTMMDAVMLGSLTQYRRLLRKTTPNGVLHLREHALAGLGAGFTVSLVAAPVELLKARLQVQYSAAQRLYTGPLDCIRKTVGQHGVTGLWHALPATLIQRSFFSVYWGTYYLTTVALRKLSNNKLSDSSLSFWGGGVASQAYWICSFPLDVVKQRIMTDVNYNFKSWFQAFRDVYRKLGLRGYYNGFVPCLLRAFPTNASAVLVFDTTMRVFGKIAARKAEEQQ</sequence>